<evidence type="ECO:0000313" key="2">
    <source>
        <dbReference type="Proteomes" id="UP000284219"/>
    </source>
</evidence>
<dbReference type="RefSeq" id="WP_120191107.1">
    <property type="nucleotide sequence ID" value="NZ_MCHY01000013.1"/>
</dbReference>
<sequence length="115" mass="13695">MAKKKQHRVFPVLRLFSEENYRGRSVTVRGAVAVRDLERRFDTDSLRFFSTNPNATLVIFSEKNFHGSFRIIRGNRNIRNIDDMESFVMANFHISEAQVRRLQRTGRLPRFFRVF</sequence>
<organism evidence="1 2">
    <name type="scientific">Ammoniphilus oxalaticus</name>
    <dbReference type="NCBI Taxonomy" id="66863"/>
    <lineage>
        <taxon>Bacteria</taxon>
        <taxon>Bacillati</taxon>
        <taxon>Bacillota</taxon>
        <taxon>Bacilli</taxon>
        <taxon>Bacillales</taxon>
        <taxon>Paenibacillaceae</taxon>
        <taxon>Aneurinibacillus group</taxon>
        <taxon>Ammoniphilus</taxon>
    </lineage>
</organism>
<comment type="caution">
    <text evidence="1">The sequence shown here is derived from an EMBL/GenBank/DDBJ whole genome shotgun (WGS) entry which is preliminary data.</text>
</comment>
<dbReference type="Proteomes" id="UP000284219">
    <property type="component" value="Unassembled WGS sequence"/>
</dbReference>
<dbReference type="EMBL" id="MCHY01000013">
    <property type="protein sequence ID" value="RKD21039.1"/>
    <property type="molecule type" value="Genomic_DNA"/>
</dbReference>
<gene>
    <name evidence="1" type="ORF">BEP19_15275</name>
</gene>
<protein>
    <submittedName>
        <fullName evidence="1">Uncharacterized protein</fullName>
    </submittedName>
</protein>
<evidence type="ECO:0000313" key="1">
    <source>
        <dbReference type="EMBL" id="RKD21039.1"/>
    </source>
</evidence>
<name>A0A419SD42_9BACL</name>
<proteinExistence type="predicted"/>
<accession>A0A419SD42</accession>
<dbReference type="OrthoDB" id="2663197at2"/>
<dbReference type="AlphaFoldDB" id="A0A419SD42"/>
<keyword evidence="2" id="KW-1185">Reference proteome</keyword>
<dbReference type="Gene3D" id="2.60.20.10">
    <property type="entry name" value="Crystallins"/>
    <property type="match status" value="1"/>
</dbReference>
<reference evidence="1 2" key="1">
    <citation type="submission" date="2016-08" db="EMBL/GenBank/DDBJ databases">
        <title>Novel Firmicute Genomes.</title>
        <authorList>
            <person name="Poppleton D.I."/>
            <person name="Gribaldo S."/>
        </authorList>
    </citation>
    <scope>NUCLEOTIDE SEQUENCE [LARGE SCALE GENOMIC DNA]</scope>
    <source>
        <strain evidence="1 2">RAOx-1</strain>
    </source>
</reference>